<dbReference type="InterPro" id="IPR035979">
    <property type="entry name" value="RBD_domain_sf"/>
</dbReference>
<dbReference type="Gene3D" id="3.30.70.330">
    <property type="match status" value="2"/>
</dbReference>
<dbReference type="SUPFAM" id="SSF54928">
    <property type="entry name" value="RNA-binding domain, RBD"/>
    <property type="match status" value="2"/>
</dbReference>
<dbReference type="SMART" id="SM00360">
    <property type="entry name" value="RRM"/>
    <property type="match status" value="2"/>
</dbReference>
<proteinExistence type="predicted"/>
<protein>
    <recommendedName>
        <fullName evidence="4">RRM domain-containing protein</fullName>
    </recommendedName>
</protein>
<comment type="caution">
    <text evidence="5">The sequence shown here is derived from an EMBL/GenBank/DDBJ whole genome shotgun (WGS) entry which is preliminary data.</text>
</comment>
<dbReference type="InterPro" id="IPR012677">
    <property type="entry name" value="Nucleotide-bd_a/b_plait_sf"/>
</dbReference>
<sequence>MDSVGAGNSKKQISLPESAEQPPYDTWQDVWHYVRFFSRFTGTHLLPCLLLPNHPNLVASLPNSRHEEIKASLMESEKGKAAAATNDSVDNEGAADDGEPWNRLMEKHLRALARTLHKKELVDHLVNLGMTFPQAADEIRSAARLHLADRRLIVYGLGEETTSETLCDAYSSYGEIAEGQVMVDSATGMSRRYGFITFKNIDSVEKALERRSKLIDGYQASHKPAREGFDGAMATADVELRRLYVADFSTDITTEMFLGFFAKYGEVEEGSLIFDEETRKSRGFGFVTFKTFEAAMNVVNDPDKTLGSNKIFVRHAYKYKYRAIVFSDEDVVKLASPFQFTLVGKFSIQHPNMMLSMGFFLSDNFSVGLLDPRHVAIQLSNDLDYSQIFSRRSYYISNC</sequence>
<evidence type="ECO:0000256" key="2">
    <source>
        <dbReference type="PROSITE-ProRule" id="PRU00176"/>
    </source>
</evidence>
<evidence type="ECO:0000256" key="3">
    <source>
        <dbReference type="SAM" id="MobiDB-lite"/>
    </source>
</evidence>
<dbReference type="InterPro" id="IPR000504">
    <property type="entry name" value="RRM_dom"/>
</dbReference>
<dbReference type="PANTHER" id="PTHR48024">
    <property type="entry name" value="GEO13361P1-RELATED"/>
    <property type="match status" value="1"/>
</dbReference>
<feature type="region of interest" description="Disordered" evidence="3">
    <location>
        <begin position="74"/>
        <end position="99"/>
    </location>
</feature>
<dbReference type="PROSITE" id="PS50102">
    <property type="entry name" value="RRM"/>
    <property type="match status" value="2"/>
</dbReference>
<feature type="compositionally biased region" description="Acidic residues" evidence="3">
    <location>
        <begin position="89"/>
        <end position="99"/>
    </location>
</feature>
<dbReference type="PANTHER" id="PTHR48024:SF45">
    <property type="entry name" value="RNA BINDING DOMAIN PROTEIN"/>
    <property type="match status" value="1"/>
</dbReference>
<evidence type="ECO:0000259" key="4">
    <source>
        <dbReference type="PROSITE" id="PS50102"/>
    </source>
</evidence>
<dbReference type="Pfam" id="PF00076">
    <property type="entry name" value="RRM_1"/>
    <property type="match status" value="2"/>
</dbReference>
<dbReference type="AlphaFoldDB" id="A0ABD0UZY8"/>
<feature type="domain" description="RRM" evidence="4">
    <location>
        <begin position="150"/>
        <end position="226"/>
    </location>
</feature>
<keyword evidence="1 2" id="KW-0694">RNA-binding</keyword>
<evidence type="ECO:0000256" key="1">
    <source>
        <dbReference type="ARBA" id="ARBA00022884"/>
    </source>
</evidence>
<accession>A0ABD0UZY8</accession>
<dbReference type="EMBL" id="JANQDX010000009">
    <property type="protein sequence ID" value="KAL0918189.1"/>
    <property type="molecule type" value="Genomic_DNA"/>
</dbReference>
<dbReference type="InterPro" id="IPR050886">
    <property type="entry name" value="RNA-binding_reg"/>
</dbReference>
<evidence type="ECO:0000313" key="6">
    <source>
        <dbReference type="Proteomes" id="UP001552299"/>
    </source>
</evidence>
<dbReference type="GO" id="GO:0003723">
    <property type="term" value="F:RNA binding"/>
    <property type="evidence" value="ECO:0007669"/>
    <property type="project" value="UniProtKB-UniRule"/>
</dbReference>
<keyword evidence="6" id="KW-1185">Reference proteome</keyword>
<evidence type="ECO:0000313" key="5">
    <source>
        <dbReference type="EMBL" id="KAL0918189.1"/>
    </source>
</evidence>
<reference evidence="5 6" key="1">
    <citation type="journal article" date="2024" name="Plant Biotechnol. J.">
        <title>Dendrobium thyrsiflorum genome and its molecular insights into genes involved in important horticultural traits.</title>
        <authorList>
            <person name="Chen B."/>
            <person name="Wang J.Y."/>
            <person name="Zheng P.J."/>
            <person name="Li K.L."/>
            <person name="Liang Y.M."/>
            <person name="Chen X.F."/>
            <person name="Zhang C."/>
            <person name="Zhao X."/>
            <person name="He X."/>
            <person name="Zhang G.Q."/>
            <person name="Liu Z.J."/>
            <person name="Xu Q."/>
        </authorList>
    </citation>
    <scope>NUCLEOTIDE SEQUENCE [LARGE SCALE GENOMIC DNA]</scope>
    <source>
        <strain evidence="5">GZMU011</strain>
    </source>
</reference>
<organism evidence="5 6">
    <name type="scientific">Dendrobium thyrsiflorum</name>
    <name type="common">Pinecone-like raceme dendrobium</name>
    <name type="synonym">Orchid</name>
    <dbReference type="NCBI Taxonomy" id="117978"/>
    <lineage>
        <taxon>Eukaryota</taxon>
        <taxon>Viridiplantae</taxon>
        <taxon>Streptophyta</taxon>
        <taxon>Embryophyta</taxon>
        <taxon>Tracheophyta</taxon>
        <taxon>Spermatophyta</taxon>
        <taxon>Magnoliopsida</taxon>
        <taxon>Liliopsida</taxon>
        <taxon>Asparagales</taxon>
        <taxon>Orchidaceae</taxon>
        <taxon>Epidendroideae</taxon>
        <taxon>Malaxideae</taxon>
        <taxon>Dendrobiinae</taxon>
        <taxon>Dendrobium</taxon>
    </lineage>
</organism>
<name>A0ABD0UZY8_DENTH</name>
<feature type="region of interest" description="Disordered" evidence="3">
    <location>
        <begin position="1"/>
        <end position="22"/>
    </location>
</feature>
<gene>
    <name evidence="5" type="ORF">M5K25_010183</name>
</gene>
<dbReference type="Proteomes" id="UP001552299">
    <property type="component" value="Unassembled WGS sequence"/>
</dbReference>
<feature type="domain" description="RRM" evidence="4">
    <location>
        <begin position="241"/>
        <end position="318"/>
    </location>
</feature>